<dbReference type="Proteomes" id="UP000316726">
    <property type="component" value="Chromosome 1"/>
</dbReference>
<proteinExistence type="predicted"/>
<organism evidence="1 2">
    <name type="scientific">Chloropicon primus</name>
    <dbReference type="NCBI Taxonomy" id="1764295"/>
    <lineage>
        <taxon>Eukaryota</taxon>
        <taxon>Viridiplantae</taxon>
        <taxon>Chlorophyta</taxon>
        <taxon>Chloropicophyceae</taxon>
        <taxon>Chloropicales</taxon>
        <taxon>Chloropicaceae</taxon>
        <taxon>Chloropicon</taxon>
    </lineage>
</organism>
<accession>A0A5B8MD21</accession>
<dbReference type="OrthoDB" id="200029at2759"/>
<name>A0A5B8MD21_9CHLO</name>
<keyword evidence="2" id="KW-1185">Reference proteome</keyword>
<reference evidence="1 2" key="1">
    <citation type="submission" date="2018-07" db="EMBL/GenBank/DDBJ databases">
        <title>The complete nuclear genome of the prasinophyte Chloropicon primus (CCMP1205).</title>
        <authorList>
            <person name="Pombert J.-F."/>
            <person name="Otis C."/>
            <person name="Turmel M."/>
            <person name="Lemieux C."/>
        </authorList>
    </citation>
    <scope>NUCLEOTIDE SEQUENCE [LARGE SCALE GENOMIC DNA]</scope>
    <source>
        <strain evidence="1 2">CCMP1205</strain>
    </source>
</reference>
<evidence type="ECO:0000313" key="2">
    <source>
        <dbReference type="Proteomes" id="UP000316726"/>
    </source>
</evidence>
<dbReference type="EMBL" id="CP031034">
    <property type="protein sequence ID" value="QDZ18468.1"/>
    <property type="molecule type" value="Genomic_DNA"/>
</dbReference>
<protein>
    <submittedName>
        <fullName evidence="1">Uncharacterized protein</fullName>
    </submittedName>
</protein>
<evidence type="ECO:0000313" key="1">
    <source>
        <dbReference type="EMBL" id="QDZ18468.1"/>
    </source>
</evidence>
<dbReference type="STRING" id="1764295.A0A5B8MD21"/>
<sequence length="250" mass="26435">MAMALEGARTRAVRTRAVGTRAVERGERFAGTSRISTRRGVVLGLLAGTHVVVLHPAGAGGEGVLGFDKIFKCTPGAKCVSTASFNQPSQYSSPWIVPGGKSLREAAEDLSRAVEEVGGRESTTLSAPFERQDGAVGVSASSKGWGEDMRFLLKKDAEKNTILVTYSIASPNSGAKVPVPDPPGCLEAGCITGPPQRRYVEAIRNILGWLPLETDEDKKWVQIMAPFLINPDDYVSTDSATGLTTAGTTS</sequence>
<gene>
    <name evidence="1" type="ORF">A3770_01p09860</name>
</gene>
<dbReference type="AlphaFoldDB" id="A0A5B8MD21"/>